<accession>A0A6M2BR43</accession>
<proteinExistence type="predicted"/>
<keyword evidence="4" id="KW-1185">Reference proteome</keyword>
<evidence type="ECO:0000256" key="1">
    <source>
        <dbReference type="SAM" id="MobiDB-lite"/>
    </source>
</evidence>
<evidence type="ECO:0000313" key="3">
    <source>
        <dbReference type="EMBL" id="NGY04705.1"/>
    </source>
</evidence>
<protein>
    <recommendedName>
        <fullName evidence="5">Secreted protein</fullName>
    </recommendedName>
</protein>
<dbReference type="RefSeq" id="WP_166254528.1">
    <property type="nucleotide sequence ID" value="NZ_JAAMOW010000003.1"/>
</dbReference>
<feature type="region of interest" description="Disordered" evidence="1">
    <location>
        <begin position="25"/>
        <end position="61"/>
    </location>
</feature>
<comment type="caution">
    <text evidence="3">The sequence shown here is derived from an EMBL/GenBank/DDBJ whole genome shotgun (WGS) entry which is preliminary data.</text>
</comment>
<gene>
    <name evidence="3" type="ORF">G7Y85_08010</name>
</gene>
<name>A0A6M2BR43_9GAMM</name>
<organism evidence="3 4">
    <name type="scientific">Solimonas terrae</name>
    <dbReference type="NCBI Taxonomy" id="1396819"/>
    <lineage>
        <taxon>Bacteria</taxon>
        <taxon>Pseudomonadati</taxon>
        <taxon>Pseudomonadota</taxon>
        <taxon>Gammaproteobacteria</taxon>
        <taxon>Nevskiales</taxon>
        <taxon>Nevskiaceae</taxon>
        <taxon>Solimonas</taxon>
    </lineage>
</organism>
<reference evidence="3 4" key="1">
    <citation type="journal article" date="2014" name="Int. J. Syst. Evol. Microbiol.">
        <title>Solimonas terrae sp. nov., isolated from soil.</title>
        <authorList>
            <person name="Kim S.J."/>
            <person name="Moon J.Y."/>
            <person name="Weon H.Y."/>
            <person name="Ahn J.H."/>
            <person name="Chen W.M."/>
            <person name="Kwon S.W."/>
        </authorList>
    </citation>
    <scope>NUCLEOTIDE SEQUENCE [LARGE SCALE GENOMIC DNA]</scope>
    <source>
        <strain evidence="3 4">KIS83-12</strain>
    </source>
</reference>
<feature type="chain" id="PRO_5026747524" description="Secreted protein" evidence="2">
    <location>
        <begin position="25"/>
        <end position="83"/>
    </location>
</feature>
<evidence type="ECO:0008006" key="5">
    <source>
        <dbReference type="Google" id="ProtNLM"/>
    </source>
</evidence>
<evidence type="ECO:0000313" key="4">
    <source>
        <dbReference type="Proteomes" id="UP000472676"/>
    </source>
</evidence>
<sequence length="83" mass="8310">MAIVGKNLLLVSVVLAGFAMPTFADDSAGNGSSGSGGSSDDNRSLTQQGADLVQSAGEGTWVQPATDAVANQIRQLDDGNDGN</sequence>
<dbReference type="EMBL" id="JAAMOW010000003">
    <property type="protein sequence ID" value="NGY04705.1"/>
    <property type="molecule type" value="Genomic_DNA"/>
</dbReference>
<dbReference type="Proteomes" id="UP000472676">
    <property type="component" value="Unassembled WGS sequence"/>
</dbReference>
<feature type="signal peptide" evidence="2">
    <location>
        <begin position="1"/>
        <end position="24"/>
    </location>
</feature>
<dbReference type="AlphaFoldDB" id="A0A6M2BR43"/>
<evidence type="ECO:0000256" key="2">
    <source>
        <dbReference type="SAM" id="SignalP"/>
    </source>
</evidence>
<keyword evidence="2" id="KW-0732">Signal</keyword>